<evidence type="ECO:0000313" key="1">
    <source>
        <dbReference type="EMBL" id="CAJ2636148.1"/>
    </source>
</evidence>
<name>A0ACB0IW91_TRIPR</name>
<organism evidence="1 2">
    <name type="scientific">Trifolium pratense</name>
    <name type="common">Red clover</name>
    <dbReference type="NCBI Taxonomy" id="57577"/>
    <lineage>
        <taxon>Eukaryota</taxon>
        <taxon>Viridiplantae</taxon>
        <taxon>Streptophyta</taxon>
        <taxon>Embryophyta</taxon>
        <taxon>Tracheophyta</taxon>
        <taxon>Spermatophyta</taxon>
        <taxon>Magnoliopsida</taxon>
        <taxon>eudicotyledons</taxon>
        <taxon>Gunneridae</taxon>
        <taxon>Pentapetalae</taxon>
        <taxon>rosids</taxon>
        <taxon>fabids</taxon>
        <taxon>Fabales</taxon>
        <taxon>Fabaceae</taxon>
        <taxon>Papilionoideae</taxon>
        <taxon>50 kb inversion clade</taxon>
        <taxon>NPAAA clade</taxon>
        <taxon>Hologalegina</taxon>
        <taxon>IRL clade</taxon>
        <taxon>Trifolieae</taxon>
        <taxon>Trifolium</taxon>
    </lineage>
</organism>
<reference evidence="1" key="1">
    <citation type="submission" date="2023-10" db="EMBL/GenBank/DDBJ databases">
        <authorList>
            <person name="Rodriguez Cubillos JULIANA M."/>
            <person name="De Vega J."/>
        </authorList>
    </citation>
    <scope>NUCLEOTIDE SEQUENCE</scope>
</reference>
<protein>
    <submittedName>
        <fullName evidence="1">Uncharacterized protein</fullName>
    </submittedName>
</protein>
<dbReference type="Proteomes" id="UP001177021">
    <property type="component" value="Unassembled WGS sequence"/>
</dbReference>
<keyword evidence="2" id="KW-1185">Reference proteome</keyword>
<evidence type="ECO:0000313" key="2">
    <source>
        <dbReference type="Proteomes" id="UP001177021"/>
    </source>
</evidence>
<gene>
    <name evidence="1" type="ORF">MILVUS5_LOCUS6688</name>
</gene>
<dbReference type="EMBL" id="CASHSV030000002">
    <property type="protein sequence ID" value="CAJ2636148.1"/>
    <property type="molecule type" value="Genomic_DNA"/>
</dbReference>
<accession>A0ACB0IW91</accession>
<sequence>MDSFLTLETPSPSPTPSHPINIPNFAFSHQIPNILPPNSSTTFISPPTTAISAGQPLQTLLVPKPEPFDDFFATQDTQQQPFYSPGSGQNEQSDLYNEFYRVSQLFNSTFGKSFYPFLGIDDSNNVVSVENMVNVCNPDLNLNPNHVVDSVDSQSYEIENNNDRSLVVVPERQESSSQVAVAVVKKRANQVMELVRVSDLSVKDQINLRELMRKTRMVYDSLRVLASIEEEKRMAEERRNAAEVAVVEEERRLIEERRLAEERRLVAEVALMEAEMGGGEERNVGVAAAGVEVETPRRRGRVRNRIRGDMRAAALMRKRELWLYRDKRIVGPIPGVYVGDVFLFRMELCVVGLHMQIQAGIDYLPKSRCSNGEPIATSVIVSGGYEDDMELNDGDVIIYTGHGGQEKNSSRQICDQKLVGGNLALERSMHYGIEVRVIRGMKYEGSASGSGKVYVYDGLYRIVDCWFDVGKSGFGVYKYKLMRIEGQAKLGSAVLKEARDIKKSGLDFKPMYCLSVDISNNRESVPVRLFNDIDDNQEPLFYEYLRNTTFPQFVFHQSGKATGCQCVEACTDGCFCSMKNGGEFPYNLQGLLVRGKPLIFECGPFCSCPPNCRNRVAQKGLKFRLEVFRSTQTGWGVRSLDLIQAGAFICEYTGVVLTREQAQILTMNGDSLIYPNRFSDRWAEWGDLSQIYTDYERPSYPSVPPLDFSLDVSTMRNVACYMSHSTSPNVFVQYVLYDHNNLMFPHVMLYATENIPPMRELSVDYGLADEWTGKLSICM</sequence>
<comment type="caution">
    <text evidence="1">The sequence shown here is derived from an EMBL/GenBank/DDBJ whole genome shotgun (WGS) entry which is preliminary data.</text>
</comment>
<proteinExistence type="predicted"/>